<evidence type="ECO:0000256" key="1">
    <source>
        <dbReference type="SAM" id="MobiDB-lite"/>
    </source>
</evidence>
<evidence type="ECO:0000313" key="2">
    <source>
        <dbReference type="EMBL" id="MQL78655.1"/>
    </source>
</evidence>
<accession>A0A843U5C9</accession>
<feature type="compositionally biased region" description="Basic residues" evidence="1">
    <location>
        <begin position="78"/>
        <end position="87"/>
    </location>
</feature>
<feature type="region of interest" description="Disordered" evidence="1">
    <location>
        <begin position="78"/>
        <end position="101"/>
    </location>
</feature>
<gene>
    <name evidence="2" type="ORF">Taro_011087</name>
</gene>
<sequence>MVVQLTKGKPHGHYALFGSLSTALSQNMQIPNGQRIGWKRLSHWFLPKKVLNIKRGTGHIHGNNRIYRYACTTIANRKKGTGTKGMHRSPAENDAAATAGGAVDDAGAERCSAGKGTGDELPDGERFLCASRKGASSFCRTEVLPRD</sequence>
<proteinExistence type="predicted"/>
<name>A0A843U5C9_COLES</name>
<reference evidence="2" key="1">
    <citation type="submission" date="2017-07" db="EMBL/GenBank/DDBJ databases">
        <title>Taro Niue Genome Assembly and Annotation.</title>
        <authorList>
            <person name="Atibalentja N."/>
            <person name="Keating K."/>
            <person name="Fields C.J."/>
        </authorList>
    </citation>
    <scope>NUCLEOTIDE SEQUENCE</scope>
    <source>
        <strain evidence="2">Niue_2</strain>
        <tissue evidence="2">Leaf</tissue>
    </source>
</reference>
<organism evidence="2 3">
    <name type="scientific">Colocasia esculenta</name>
    <name type="common">Wild taro</name>
    <name type="synonym">Arum esculentum</name>
    <dbReference type="NCBI Taxonomy" id="4460"/>
    <lineage>
        <taxon>Eukaryota</taxon>
        <taxon>Viridiplantae</taxon>
        <taxon>Streptophyta</taxon>
        <taxon>Embryophyta</taxon>
        <taxon>Tracheophyta</taxon>
        <taxon>Spermatophyta</taxon>
        <taxon>Magnoliopsida</taxon>
        <taxon>Liliopsida</taxon>
        <taxon>Araceae</taxon>
        <taxon>Aroideae</taxon>
        <taxon>Colocasieae</taxon>
        <taxon>Colocasia</taxon>
    </lineage>
</organism>
<comment type="caution">
    <text evidence="2">The sequence shown here is derived from an EMBL/GenBank/DDBJ whole genome shotgun (WGS) entry which is preliminary data.</text>
</comment>
<dbReference type="Proteomes" id="UP000652761">
    <property type="component" value="Unassembled WGS sequence"/>
</dbReference>
<evidence type="ECO:0000313" key="3">
    <source>
        <dbReference type="Proteomes" id="UP000652761"/>
    </source>
</evidence>
<dbReference type="AlphaFoldDB" id="A0A843U5C9"/>
<keyword evidence="3" id="KW-1185">Reference proteome</keyword>
<protein>
    <submittedName>
        <fullName evidence="2">Uncharacterized protein</fullName>
    </submittedName>
</protein>
<dbReference type="EMBL" id="NMUH01000412">
    <property type="protein sequence ID" value="MQL78655.1"/>
    <property type="molecule type" value="Genomic_DNA"/>
</dbReference>